<keyword evidence="6" id="KW-0479">Metal-binding</keyword>
<dbReference type="Gene3D" id="3.30.2010.10">
    <property type="entry name" value="Metalloproteases ('zincins'), catalytic domain"/>
    <property type="match status" value="1"/>
</dbReference>
<dbReference type="EMBL" id="SNXE01000007">
    <property type="protein sequence ID" value="TDP07549.1"/>
    <property type="molecule type" value="Genomic_DNA"/>
</dbReference>
<evidence type="ECO:0000313" key="14">
    <source>
        <dbReference type="EMBL" id="TDP07549.1"/>
    </source>
</evidence>
<evidence type="ECO:0000256" key="5">
    <source>
        <dbReference type="ARBA" id="ARBA00022692"/>
    </source>
</evidence>
<comment type="cofactor">
    <cofactor evidence="1">
        <name>Zn(2+)</name>
        <dbReference type="ChEBI" id="CHEBI:29105"/>
    </cofactor>
</comment>
<evidence type="ECO:0000256" key="8">
    <source>
        <dbReference type="ARBA" id="ARBA00022833"/>
    </source>
</evidence>
<dbReference type="InterPro" id="IPR001915">
    <property type="entry name" value="Peptidase_M48"/>
</dbReference>
<evidence type="ECO:0000256" key="6">
    <source>
        <dbReference type="ARBA" id="ARBA00022723"/>
    </source>
</evidence>
<feature type="domain" description="Peptidase M48" evidence="13">
    <location>
        <begin position="145"/>
        <end position="334"/>
    </location>
</feature>
<keyword evidence="11 12" id="KW-0472">Membrane</keyword>
<comment type="subcellular location">
    <subcellularLocation>
        <location evidence="2">Cell membrane</location>
        <topology evidence="2">Multi-pass membrane protein</topology>
    </subcellularLocation>
</comment>
<evidence type="ECO:0000256" key="4">
    <source>
        <dbReference type="ARBA" id="ARBA00022670"/>
    </source>
</evidence>
<dbReference type="GO" id="GO:0004222">
    <property type="term" value="F:metalloendopeptidase activity"/>
    <property type="evidence" value="ECO:0007669"/>
    <property type="project" value="InterPro"/>
</dbReference>
<comment type="caution">
    <text evidence="14">The sequence shown here is derived from an EMBL/GenBank/DDBJ whole genome shotgun (WGS) entry which is preliminary data.</text>
</comment>
<evidence type="ECO:0000256" key="1">
    <source>
        <dbReference type="ARBA" id="ARBA00001947"/>
    </source>
</evidence>
<proteinExistence type="predicted"/>
<dbReference type="AlphaFoldDB" id="A0A4R6MYY8"/>
<dbReference type="Pfam" id="PF01435">
    <property type="entry name" value="Peptidase_M48"/>
    <property type="match status" value="1"/>
</dbReference>
<dbReference type="PANTHER" id="PTHR43221">
    <property type="entry name" value="PROTEASE HTPX"/>
    <property type="match status" value="1"/>
</dbReference>
<evidence type="ECO:0000256" key="3">
    <source>
        <dbReference type="ARBA" id="ARBA00022475"/>
    </source>
</evidence>
<keyword evidence="3" id="KW-1003">Cell membrane</keyword>
<dbReference type="RefSeq" id="WP_133604346.1">
    <property type="nucleotide sequence ID" value="NZ_JAUFPJ010000008.1"/>
</dbReference>
<evidence type="ECO:0000256" key="10">
    <source>
        <dbReference type="ARBA" id="ARBA00023049"/>
    </source>
</evidence>
<dbReference type="GO" id="GO:0046872">
    <property type="term" value="F:metal ion binding"/>
    <property type="evidence" value="ECO:0007669"/>
    <property type="project" value="UniProtKB-KW"/>
</dbReference>
<keyword evidence="5 12" id="KW-0812">Transmembrane</keyword>
<evidence type="ECO:0000313" key="15">
    <source>
        <dbReference type="Proteomes" id="UP000295357"/>
    </source>
</evidence>
<dbReference type="CDD" id="cd07328">
    <property type="entry name" value="M48_Ste24p_like"/>
    <property type="match status" value="1"/>
</dbReference>
<evidence type="ECO:0000256" key="9">
    <source>
        <dbReference type="ARBA" id="ARBA00022989"/>
    </source>
</evidence>
<keyword evidence="15" id="KW-1185">Reference proteome</keyword>
<keyword evidence="8" id="KW-0862">Zinc</keyword>
<reference evidence="14 15" key="1">
    <citation type="submission" date="2019-03" db="EMBL/GenBank/DDBJ databases">
        <title>Genomic Encyclopedia of Type Strains, Phase IV (KMG-IV): sequencing the most valuable type-strain genomes for metagenomic binning, comparative biology and taxonomic classification.</title>
        <authorList>
            <person name="Goeker M."/>
        </authorList>
    </citation>
    <scope>NUCLEOTIDE SEQUENCE [LARGE SCALE GENOMIC DNA]</scope>
    <source>
        <strain evidence="14 15">DSM 25082</strain>
    </source>
</reference>
<dbReference type="OrthoDB" id="9789270at2"/>
<keyword evidence="7" id="KW-0378">Hydrolase</keyword>
<protein>
    <submittedName>
        <fullName evidence="14">Zn-dependent protease with chaperone function</fullName>
    </submittedName>
</protein>
<evidence type="ECO:0000259" key="13">
    <source>
        <dbReference type="Pfam" id="PF01435"/>
    </source>
</evidence>
<dbReference type="PANTHER" id="PTHR43221:SF1">
    <property type="entry name" value="PROTEASE HTPX"/>
    <property type="match status" value="1"/>
</dbReference>
<dbReference type="Proteomes" id="UP000295357">
    <property type="component" value="Unassembled WGS sequence"/>
</dbReference>
<feature type="transmembrane region" description="Helical" evidence="12">
    <location>
        <begin position="28"/>
        <end position="53"/>
    </location>
</feature>
<evidence type="ECO:0000256" key="2">
    <source>
        <dbReference type="ARBA" id="ARBA00004651"/>
    </source>
</evidence>
<dbReference type="GO" id="GO:0005886">
    <property type="term" value="C:plasma membrane"/>
    <property type="evidence" value="ECO:0007669"/>
    <property type="project" value="UniProtKB-SubCell"/>
</dbReference>
<dbReference type="InterPro" id="IPR050083">
    <property type="entry name" value="HtpX_protease"/>
</dbReference>
<keyword evidence="10" id="KW-0482">Metalloprotease</keyword>
<evidence type="ECO:0000256" key="7">
    <source>
        <dbReference type="ARBA" id="ARBA00022801"/>
    </source>
</evidence>
<accession>A0A4R6MYY8</accession>
<keyword evidence="4 14" id="KW-0645">Protease</keyword>
<gene>
    <name evidence="14" type="ORF">DFR39_10782</name>
</gene>
<sequence>MQYTDYVHRVRLHEQASQDQPQAYRRRVLAFALLGYALIGLLGLLALGGLLWLAGSLIQGEFRGWMLGPGLACLGLLWATVSGLRVPFREPEGQRLTAEEAPELFEGLERIRDKIKGPPLHAVLITEDFNAAIVQRPLCMGLRHRNYLLIGWPLLAAMEPRRVFAVLAHEYGHLRESHGQLSAWIYRSRAAWSRLLARYQDDASPMAWLLAGFVRWYAPRFDAMSFALAREDEYAADRVAARIFGAELFGQTLQEVAVKSRLYEEHFWRHWWRLARLRQGGAPAAPHAQMASTLLHLSEPERLQQALRQVLRAPADPSDTHPVLKDRLAALKQRATSLAPSSTRSALTLLGRARERIGAELDARWWQQHRQDWQRHGEQLRALHADVRAFQARATVNDMLGVEDLLRWAAGLKALSERDPSPVLERALQLSPRHEQVLLSLLTHHAPLGTPQERVADWLERLYQEHPGQAWRAACLARQWMDRCSDPAMLARLRPLWRERYARAEAMEQQAWAQFAATPCWERSVPLALDEDGLRRLRTLLLRERDVRAAWLGAQDIVTQPPGAHYTLWLQCRPGVGAGSAAELARRIEAALDLPGRARVVLVDHEVERARVEQTLHLLALVQRR</sequence>
<keyword evidence="9 12" id="KW-1133">Transmembrane helix</keyword>
<evidence type="ECO:0000256" key="12">
    <source>
        <dbReference type="SAM" id="Phobius"/>
    </source>
</evidence>
<evidence type="ECO:0000256" key="11">
    <source>
        <dbReference type="ARBA" id="ARBA00023136"/>
    </source>
</evidence>
<name>A0A4R6MYY8_9BURK</name>
<organism evidence="14 15">
    <name type="scientific">Roseateles asaccharophilus</name>
    <dbReference type="NCBI Taxonomy" id="582607"/>
    <lineage>
        <taxon>Bacteria</taxon>
        <taxon>Pseudomonadati</taxon>
        <taxon>Pseudomonadota</taxon>
        <taxon>Betaproteobacteria</taxon>
        <taxon>Burkholderiales</taxon>
        <taxon>Sphaerotilaceae</taxon>
        <taxon>Roseateles</taxon>
    </lineage>
</organism>
<dbReference type="GO" id="GO:0006508">
    <property type="term" value="P:proteolysis"/>
    <property type="evidence" value="ECO:0007669"/>
    <property type="project" value="UniProtKB-KW"/>
</dbReference>